<dbReference type="Gene3D" id="2.60.120.620">
    <property type="entry name" value="q2cbj1_9rhob like domain"/>
    <property type="match status" value="1"/>
</dbReference>
<dbReference type="Gene3D" id="1.25.40.10">
    <property type="entry name" value="Tetratricopeptide repeat domain"/>
    <property type="match status" value="1"/>
</dbReference>
<keyword evidence="3" id="KW-1185">Reference proteome</keyword>
<dbReference type="EMBL" id="JBDIME010000014">
    <property type="protein sequence ID" value="MEN2791138.1"/>
    <property type="molecule type" value="Genomic_DNA"/>
</dbReference>
<reference evidence="2 3" key="1">
    <citation type="submission" date="2024-05" db="EMBL/GenBank/DDBJ databases">
        <authorList>
            <person name="Liu Q."/>
            <person name="Xin Y.-H."/>
        </authorList>
    </citation>
    <scope>NUCLEOTIDE SEQUENCE [LARGE SCALE GENOMIC DNA]</scope>
    <source>
        <strain evidence="2 3">CGMCC 1.10181</strain>
    </source>
</reference>
<accession>A0ABU9Y5Q0</accession>
<dbReference type="RefSeq" id="WP_343888932.1">
    <property type="nucleotide sequence ID" value="NZ_BAAAEH010000014.1"/>
</dbReference>
<evidence type="ECO:0000256" key="1">
    <source>
        <dbReference type="SAM" id="MobiDB-lite"/>
    </source>
</evidence>
<comment type="caution">
    <text evidence="2">The sequence shown here is derived from an EMBL/GenBank/DDBJ whole genome shotgun (WGS) entry which is preliminary data.</text>
</comment>
<name>A0ABU9Y5Q0_9SPHN</name>
<dbReference type="InterPro" id="IPR011990">
    <property type="entry name" value="TPR-like_helical_dom_sf"/>
</dbReference>
<dbReference type="Proteomes" id="UP001419910">
    <property type="component" value="Unassembled WGS sequence"/>
</dbReference>
<feature type="region of interest" description="Disordered" evidence="1">
    <location>
        <begin position="243"/>
        <end position="262"/>
    </location>
</feature>
<evidence type="ECO:0000313" key="2">
    <source>
        <dbReference type="EMBL" id="MEN2791138.1"/>
    </source>
</evidence>
<feature type="compositionally biased region" description="Basic and acidic residues" evidence="1">
    <location>
        <begin position="243"/>
        <end position="252"/>
    </location>
</feature>
<organism evidence="2 3">
    <name type="scientific">Sphingomonas oligophenolica</name>
    <dbReference type="NCBI Taxonomy" id="301154"/>
    <lineage>
        <taxon>Bacteria</taxon>
        <taxon>Pseudomonadati</taxon>
        <taxon>Pseudomonadota</taxon>
        <taxon>Alphaproteobacteria</taxon>
        <taxon>Sphingomonadales</taxon>
        <taxon>Sphingomonadaceae</taxon>
        <taxon>Sphingomonas</taxon>
    </lineage>
</organism>
<dbReference type="SUPFAM" id="SSF48452">
    <property type="entry name" value="TPR-like"/>
    <property type="match status" value="1"/>
</dbReference>
<gene>
    <name evidence="2" type="ORF">ABC974_16000</name>
</gene>
<protein>
    <submittedName>
        <fullName evidence="2">2OG-Fe(II) oxygenase</fullName>
    </submittedName>
</protein>
<proteinExistence type="predicted"/>
<dbReference type="InterPro" id="IPR012668">
    <property type="entry name" value="CHP02466"/>
</dbReference>
<evidence type="ECO:0000313" key="3">
    <source>
        <dbReference type="Proteomes" id="UP001419910"/>
    </source>
</evidence>
<sequence>MVAPPVAVCYRDANLGSNAAVKWQEEPGWKFLAALKEVAIRELEQEPRSPGRWVSLIRILKQMGRSGEVPEALDRASAALGADPEGRRDFLGVLLRLSAYHRAIPVAEALVAAAPDDAEARRMLERAVIGSDRWSGLQRRALAGTGTPPMAALSINQAWNLADTDSDFRAIAARCRAALADNPIDTDARCFLAHALARTGEAADASAVMAIADLVRIEDLPVPAGYESGEAFRRALAAEIRRNDTLERDPKNKATRGGLQTNGLGLPGEQAVAALVEEIKAAVDRYRDSLDGSGDPFIASAPQTVQLYKWAVIYDATGYQISHRHPPGWLSGVYYVSAPRAADSASYRGSLLLGAPQAKVATPPPWGIHPVEPVPGRIVLFPSFTPHATEPCGTGGERISVAFDVLSAGRAPT</sequence>
<dbReference type="Pfam" id="PF13759">
    <property type="entry name" value="2OG-FeII_Oxy_5"/>
    <property type="match status" value="1"/>
</dbReference>